<dbReference type="NCBIfam" id="TIGR01509">
    <property type="entry name" value="HAD-SF-IA-v3"/>
    <property type="match status" value="1"/>
</dbReference>
<dbReference type="InterPro" id="IPR023198">
    <property type="entry name" value="PGP-like_dom2"/>
</dbReference>
<evidence type="ECO:0000313" key="2">
    <source>
        <dbReference type="Proteomes" id="UP000704762"/>
    </source>
</evidence>
<accession>A0ABS2RE13</accession>
<comment type="caution">
    <text evidence="1">The sequence shown here is derived from an EMBL/GenBank/DDBJ whole genome shotgun (WGS) entry which is preliminary data.</text>
</comment>
<keyword evidence="1" id="KW-0378">Hydrolase</keyword>
<dbReference type="Gene3D" id="1.10.150.240">
    <property type="entry name" value="Putative phosphatase, domain 2"/>
    <property type="match status" value="1"/>
</dbReference>
<dbReference type="Gene3D" id="3.40.50.1000">
    <property type="entry name" value="HAD superfamily/HAD-like"/>
    <property type="match status" value="1"/>
</dbReference>
<protein>
    <submittedName>
        <fullName evidence="1">HAD superfamily hydrolase (TIGR01509 family)</fullName>
    </submittedName>
</protein>
<sequence length="236" mass="24776">MTSEPNLSNVVTSGTALSAALWDFDGTLADTEPLWVAAEFELVEGLGASWDEAHAEQLVGNSLLDSGAYILEVIGRQDLTPAWVVEQLLGRVVEQLRSRPIPWRPGALELLASFGEAGIPCALVSASYRVLLEAVFEQLPDGAFTVSVAGDEVSRGKPHPEPYLSACAKLGVHPTNCVVFEDSSTGARAGNAAGALVLAVENLVPIPPAPNRLHIPSLAELDAGRVAALLDGWHGA</sequence>
<name>A0ABS2RE13_9ACTN</name>
<dbReference type="SUPFAM" id="SSF56784">
    <property type="entry name" value="HAD-like"/>
    <property type="match status" value="1"/>
</dbReference>
<organism evidence="1 2">
    <name type="scientific">Microlunatus panaciterrae</name>
    <dbReference type="NCBI Taxonomy" id="400768"/>
    <lineage>
        <taxon>Bacteria</taxon>
        <taxon>Bacillati</taxon>
        <taxon>Actinomycetota</taxon>
        <taxon>Actinomycetes</taxon>
        <taxon>Propionibacteriales</taxon>
        <taxon>Propionibacteriaceae</taxon>
        <taxon>Microlunatus</taxon>
    </lineage>
</organism>
<dbReference type="PANTHER" id="PTHR18901:SF38">
    <property type="entry name" value="PSEUDOURIDINE-5'-PHOSPHATASE"/>
    <property type="match status" value="1"/>
</dbReference>
<dbReference type="SFLD" id="SFLDG01129">
    <property type="entry name" value="C1.5:_HAD__Beta-PGM__Phosphata"/>
    <property type="match status" value="1"/>
</dbReference>
<dbReference type="InterPro" id="IPR006439">
    <property type="entry name" value="HAD-SF_hydro_IA"/>
</dbReference>
<dbReference type="Pfam" id="PF00702">
    <property type="entry name" value="Hydrolase"/>
    <property type="match status" value="1"/>
</dbReference>
<dbReference type="RefSeq" id="WP_204915962.1">
    <property type="nucleotide sequence ID" value="NZ_BAAAQP010000003.1"/>
</dbReference>
<dbReference type="InterPro" id="IPR036412">
    <property type="entry name" value="HAD-like_sf"/>
</dbReference>
<gene>
    <name evidence="1" type="ORF">JOE57_000162</name>
</gene>
<reference evidence="1 2" key="1">
    <citation type="submission" date="2021-01" db="EMBL/GenBank/DDBJ databases">
        <title>Sequencing the genomes of 1000 actinobacteria strains.</title>
        <authorList>
            <person name="Klenk H.-P."/>
        </authorList>
    </citation>
    <scope>NUCLEOTIDE SEQUENCE [LARGE SCALE GENOMIC DNA]</scope>
    <source>
        <strain evidence="1 2">DSM 18662</strain>
    </source>
</reference>
<dbReference type="Proteomes" id="UP000704762">
    <property type="component" value="Unassembled WGS sequence"/>
</dbReference>
<evidence type="ECO:0000313" key="1">
    <source>
        <dbReference type="EMBL" id="MBM7797241.1"/>
    </source>
</evidence>
<dbReference type="CDD" id="cd07505">
    <property type="entry name" value="HAD_BPGM-like"/>
    <property type="match status" value="1"/>
</dbReference>
<keyword evidence="2" id="KW-1185">Reference proteome</keyword>
<dbReference type="PANTHER" id="PTHR18901">
    <property type="entry name" value="2-DEOXYGLUCOSE-6-PHOSPHATE PHOSPHATASE 2"/>
    <property type="match status" value="1"/>
</dbReference>
<dbReference type="GO" id="GO:0016787">
    <property type="term" value="F:hydrolase activity"/>
    <property type="evidence" value="ECO:0007669"/>
    <property type="project" value="UniProtKB-KW"/>
</dbReference>
<dbReference type="InterPro" id="IPR023214">
    <property type="entry name" value="HAD_sf"/>
</dbReference>
<proteinExistence type="predicted"/>
<dbReference type="EMBL" id="JAFBCF010000001">
    <property type="protein sequence ID" value="MBM7797241.1"/>
    <property type="molecule type" value="Genomic_DNA"/>
</dbReference>
<dbReference type="SFLD" id="SFLDS00003">
    <property type="entry name" value="Haloacid_Dehalogenase"/>
    <property type="match status" value="1"/>
</dbReference>